<dbReference type="PROSITE" id="PS50044">
    <property type="entry name" value="SIGMA54_3"/>
    <property type="match status" value="1"/>
</dbReference>
<dbReference type="Gene3D" id="1.10.10.1330">
    <property type="entry name" value="RNA polymerase sigma-54 factor, core-binding domain"/>
    <property type="match status" value="1"/>
</dbReference>
<feature type="region of interest" description="Disordered" evidence="9">
    <location>
        <begin position="55"/>
        <end position="87"/>
    </location>
</feature>
<evidence type="ECO:0000256" key="1">
    <source>
        <dbReference type="ARBA" id="ARBA00008798"/>
    </source>
</evidence>
<evidence type="ECO:0000256" key="4">
    <source>
        <dbReference type="ARBA" id="ARBA00022695"/>
    </source>
</evidence>
<feature type="domain" description="RNA polymerase sigma factor 54 DNA-binding" evidence="10">
    <location>
        <begin position="339"/>
        <end position="498"/>
    </location>
</feature>
<protein>
    <submittedName>
        <fullName evidence="12">RNA polymerase sigma-54 factor RpoN</fullName>
    </submittedName>
</protein>
<evidence type="ECO:0000313" key="12">
    <source>
        <dbReference type="EMBL" id="VAW02966.1"/>
    </source>
</evidence>
<name>A0A3B0T7P1_9ZZZZ</name>
<dbReference type="GO" id="GO:0003677">
    <property type="term" value="F:DNA binding"/>
    <property type="evidence" value="ECO:0007669"/>
    <property type="project" value="UniProtKB-KW"/>
</dbReference>
<feature type="compositionally biased region" description="Basic and acidic residues" evidence="9">
    <location>
        <begin position="71"/>
        <end position="84"/>
    </location>
</feature>
<evidence type="ECO:0000256" key="6">
    <source>
        <dbReference type="ARBA" id="ARBA00023082"/>
    </source>
</evidence>
<sequence length="504" mass="55440">MAFSQRMDIKQGQSLVMTPQLQQAIKLLQFSNVEVSAFVEDELIRNPLLERAPADASLLDKTPTEQAGETSETRPEMSLEKDVSKTAADAVDGDFESTYAASKQDAAETTRDTGGAVDWSKAGTGGRSSFESSDYGIDQIEAEKPGLHDHLSAQLTLANLDAQPKMIASHLISMVEEDGYIRSDLTEEAARLGVEFAELQQVLSVLQGFDPIGVCARDLSECLALQLQELDRYDPAMQKMVENLDLLAKHDMAALLELCQVDAEDLADMVGELRRLDPKPGDAFSGTTAALVVPDVFIRQTPEGGWAVELNSDTLPKVLVNSRYYTKISKSVKSEADKTFISECHQSANWLVKSLDQRARTILKVATELVKQQDGFLVDGVKALRPLNLKTVADAIEMHESTVSRVTSNKFVSTPRGLFEMKYFFNVAIASVDGGQAHSAESVRYRIKGMIGEEVLGAVLSDDRIVEILREAGVDIARRTVAKYREAMHIPSSVQRRRQLRQTG</sequence>
<evidence type="ECO:0000256" key="7">
    <source>
        <dbReference type="ARBA" id="ARBA00023125"/>
    </source>
</evidence>
<dbReference type="InterPro" id="IPR038709">
    <property type="entry name" value="RpoN_core-bd_sf"/>
</dbReference>
<keyword evidence="3" id="KW-0808">Transferase</keyword>
<accession>A0A3B0T7P1</accession>
<dbReference type="EMBL" id="UOEE01000350">
    <property type="protein sequence ID" value="VAW02966.1"/>
    <property type="molecule type" value="Genomic_DNA"/>
</dbReference>
<keyword evidence="6" id="KW-0731">Sigma factor</keyword>
<dbReference type="Gene3D" id="1.10.10.60">
    <property type="entry name" value="Homeodomain-like"/>
    <property type="match status" value="1"/>
</dbReference>
<dbReference type="AlphaFoldDB" id="A0A3B0T7P1"/>
<keyword evidence="8" id="KW-0804">Transcription</keyword>
<keyword evidence="5" id="KW-0805">Transcription regulation</keyword>
<evidence type="ECO:0000256" key="5">
    <source>
        <dbReference type="ARBA" id="ARBA00023015"/>
    </source>
</evidence>
<dbReference type="Pfam" id="PF04552">
    <property type="entry name" value="Sigma54_DBD"/>
    <property type="match status" value="1"/>
</dbReference>
<dbReference type="PIRSF" id="PIRSF000774">
    <property type="entry name" value="RpoN"/>
    <property type="match status" value="1"/>
</dbReference>
<dbReference type="NCBIfam" id="TIGR02395">
    <property type="entry name" value="rpoN_sigma"/>
    <property type="match status" value="1"/>
</dbReference>
<evidence type="ECO:0000256" key="8">
    <source>
        <dbReference type="ARBA" id="ARBA00023163"/>
    </source>
</evidence>
<dbReference type="GO" id="GO:0016987">
    <property type="term" value="F:sigma factor activity"/>
    <property type="evidence" value="ECO:0007669"/>
    <property type="project" value="UniProtKB-KW"/>
</dbReference>
<organism evidence="12">
    <name type="scientific">hydrothermal vent metagenome</name>
    <dbReference type="NCBI Taxonomy" id="652676"/>
    <lineage>
        <taxon>unclassified sequences</taxon>
        <taxon>metagenomes</taxon>
        <taxon>ecological metagenomes</taxon>
    </lineage>
</organism>
<keyword evidence="7" id="KW-0238">DNA-binding</keyword>
<keyword evidence="4" id="KW-0548">Nucleotidyltransferase</keyword>
<dbReference type="GO" id="GO:0006352">
    <property type="term" value="P:DNA-templated transcription initiation"/>
    <property type="evidence" value="ECO:0007669"/>
    <property type="project" value="InterPro"/>
</dbReference>
<evidence type="ECO:0000256" key="3">
    <source>
        <dbReference type="ARBA" id="ARBA00022679"/>
    </source>
</evidence>
<dbReference type="PANTHER" id="PTHR32248:SF4">
    <property type="entry name" value="RNA POLYMERASE SIGMA-54 FACTOR"/>
    <property type="match status" value="1"/>
</dbReference>
<keyword evidence="2" id="KW-0240">DNA-directed RNA polymerase</keyword>
<proteinExistence type="inferred from homology"/>
<dbReference type="NCBIfam" id="NF004596">
    <property type="entry name" value="PRK05932.1-3"/>
    <property type="match status" value="1"/>
</dbReference>
<evidence type="ECO:0000259" key="11">
    <source>
        <dbReference type="Pfam" id="PF04963"/>
    </source>
</evidence>
<dbReference type="InterPro" id="IPR007046">
    <property type="entry name" value="RNA_pol_sigma_54_core-bd"/>
</dbReference>
<evidence type="ECO:0000256" key="2">
    <source>
        <dbReference type="ARBA" id="ARBA00022478"/>
    </source>
</evidence>
<comment type="similarity">
    <text evidence="1">Belongs to the sigma-54 factor family.</text>
</comment>
<reference evidence="12" key="1">
    <citation type="submission" date="2018-06" db="EMBL/GenBank/DDBJ databases">
        <authorList>
            <person name="Zhirakovskaya E."/>
        </authorList>
    </citation>
    <scope>NUCLEOTIDE SEQUENCE</scope>
</reference>
<dbReference type="Pfam" id="PF04963">
    <property type="entry name" value="Sigma54_CBD"/>
    <property type="match status" value="1"/>
</dbReference>
<dbReference type="InterPro" id="IPR007634">
    <property type="entry name" value="RNA_pol_sigma_54_DNA-bd"/>
</dbReference>
<dbReference type="GO" id="GO:0016779">
    <property type="term" value="F:nucleotidyltransferase activity"/>
    <property type="evidence" value="ECO:0007669"/>
    <property type="project" value="UniProtKB-KW"/>
</dbReference>
<dbReference type="NCBIfam" id="NF009118">
    <property type="entry name" value="PRK12469.1"/>
    <property type="match status" value="1"/>
</dbReference>
<dbReference type="GO" id="GO:0001216">
    <property type="term" value="F:DNA-binding transcription activator activity"/>
    <property type="evidence" value="ECO:0007669"/>
    <property type="project" value="InterPro"/>
</dbReference>
<dbReference type="PROSITE" id="PS00717">
    <property type="entry name" value="SIGMA54_1"/>
    <property type="match status" value="1"/>
</dbReference>
<feature type="region of interest" description="Disordered" evidence="9">
    <location>
        <begin position="99"/>
        <end position="131"/>
    </location>
</feature>
<dbReference type="PROSITE" id="PS00718">
    <property type="entry name" value="SIGMA54_2"/>
    <property type="match status" value="1"/>
</dbReference>
<dbReference type="GO" id="GO:0000428">
    <property type="term" value="C:DNA-directed RNA polymerase complex"/>
    <property type="evidence" value="ECO:0007669"/>
    <property type="project" value="UniProtKB-KW"/>
</dbReference>
<gene>
    <name evidence="12" type="ORF">MNBD_ALPHA06-525</name>
</gene>
<feature type="domain" description="RNA polymerase sigma factor 54 core-binding" evidence="11">
    <location>
        <begin position="138"/>
        <end position="324"/>
    </location>
</feature>
<evidence type="ECO:0000256" key="9">
    <source>
        <dbReference type="SAM" id="MobiDB-lite"/>
    </source>
</evidence>
<evidence type="ECO:0000259" key="10">
    <source>
        <dbReference type="Pfam" id="PF04552"/>
    </source>
</evidence>
<dbReference type="PRINTS" id="PR00045">
    <property type="entry name" value="SIGMA54FCT"/>
</dbReference>
<dbReference type="PANTHER" id="PTHR32248">
    <property type="entry name" value="RNA POLYMERASE SIGMA-54 FACTOR"/>
    <property type="match status" value="1"/>
</dbReference>
<dbReference type="InterPro" id="IPR000394">
    <property type="entry name" value="RNA_pol_sigma_54"/>
</dbReference>
<dbReference type="Pfam" id="PF00309">
    <property type="entry name" value="Sigma54_AID"/>
    <property type="match status" value="1"/>
</dbReference>